<evidence type="ECO:0000313" key="1">
    <source>
        <dbReference type="EMBL" id="KAJ8938185.1"/>
    </source>
</evidence>
<keyword evidence="2" id="KW-1185">Reference proteome</keyword>
<dbReference type="AlphaFoldDB" id="A0AAV8XGN3"/>
<name>A0AAV8XGN3_9CUCU</name>
<dbReference type="Proteomes" id="UP001162156">
    <property type="component" value="Unassembled WGS sequence"/>
</dbReference>
<gene>
    <name evidence="1" type="ORF">NQ314_011593</name>
</gene>
<comment type="caution">
    <text evidence="1">The sequence shown here is derived from an EMBL/GenBank/DDBJ whole genome shotgun (WGS) entry which is preliminary data.</text>
</comment>
<evidence type="ECO:0000313" key="2">
    <source>
        <dbReference type="Proteomes" id="UP001162156"/>
    </source>
</evidence>
<reference evidence="1" key="1">
    <citation type="journal article" date="2023" name="Insect Mol. Biol.">
        <title>Genome sequencing provides insights into the evolution of gene families encoding plant cell wall-degrading enzymes in longhorned beetles.</title>
        <authorList>
            <person name="Shin N.R."/>
            <person name="Okamura Y."/>
            <person name="Kirsch R."/>
            <person name="Pauchet Y."/>
        </authorList>
    </citation>
    <scope>NUCLEOTIDE SEQUENCE</scope>
    <source>
        <strain evidence="1">RBIC_L_NR</strain>
    </source>
</reference>
<protein>
    <submittedName>
        <fullName evidence="1">Uncharacterized protein</fullName>
    </submittedName>
</protein>
<sequence length="120" mass="13862">MSDSTNVTNFSRHLFRKHANEESVANILRISKGDAKRKPFIDLLRRQGNFSIYSENIIRPVQRPSSLTVSENVQLLTFLPCRFCKGLYKKSLLIDMLENVNLITKIQHLTRDMQVKGKPC</sequence>
<accession>A0AAV8XGN3</accession>
<proteinExistence type="predicted"/>
<dbReference type="EMBL" id="JANEYF010003219">
    <property type="protein sequence ID" value="KAJ8938185.1"/>
    <property type="molecule type" value="Genomic_DNA"/>
</dbReference>
<organism evidence="1 2">
    <name type="scientific">Rhamnusium bicolor</name>
    <dbReference type="NCBI Taxonomy" id="1586634"/>
    <lineage>
        <taxon>Eukaryota</taxon>
        <taxon>Metazoa</taxon>
        <taxon>Ecdysozoa</taxon>
        <taxon>Arthropoda</taxon>
        <taxon>Hexapoda</taxon>
        <taxon>Insecta</taxon>
        <taxon>Pterygota</taxon>
        <taxon>Neoptera</taxon>
        <taxon>Endopterygota</taxon>
        <taxon>Coleoptera</taxon>
        <taxon>Polyphaga</taxon>
        <taxon>Cucujiformia</taxon>
        <taxon>Chrysomeloidea</taxon>
        <taxon>Cerambycidae</taxon>
        <taxon>Lepturinae</taxon>
        <taxon>Rhagiini</taxon>
        <taxon>Rhamnusium</taxon>
    </lineage>
</organism>